<gene>
    <name evidence="1" type="ORF">P171DRAFT_113458</name>
</gene>
<accession>A0A9P4PAH8</accession>
<reference evidence="1" key="1">
    <citation type="journal article" date="2020" name="Stud. Mycol.">
        <title>101 Dothideomycetes genomes: a test case for predicting lifestyles and emergence of pathogens.</title>
        <authorList>
            <person name="Haridas S."/>
            <person name="Albert R."/>
            <person name="Binder M."/>
            <person name="Bloem J."/>
            <person name="Labutti K."/>
            <person name="Salamov A."/>
            <person name="Andreopoulos B."/>
            <person name="Baker S."/>
            <person name="Barry K."/>
            <person name="Bills G."/>
            <person name="Bluhm B."/>
            <person name="Cannon C."/>
            <person name="Castanera R."/>
            <person name="Culley D."/>
            <person name="Daum C."/>
            <person name="Ezra D."/>
            <person name="Gonzalez J."/>
            <person name="Henrissat B."/>
            <person name="Kuo A."/>
            <person name="Liang C."/>
            <person name="Lipzen A."/>
            <person name="Lutzoni F."/>
            <person name="Magnuson J."/>
            <person name="Mondo S."/>
            <person name="Nolan M."/>
            <person name="Ohm R."/>
            <person name="Pangilinan J."/>
            <person name="Park H.-J."/>
            <person name="Ramirez L."/>
            <person name="Alfaro M."/>
            <person name="Sun H."/>
            <person name="Tritt A."/>
            <person name="Yoshinaga Y."/>
            <person name="Zwiers L.-H."/>
            <person name="Turgeon B."/>
            <person name="Goodwin S."/>
            <person name="Spatafora J."/>
            <person name="Crous P."/>
            <person name="Grigoriev I."/>
        </authorList>
    </citation>
    <scope>NUCLEOTIDE SEQUENCE</scope>
    <source>
        <strain evidence="1">CBS 690.94</strain>
    </source>
</reference>
<dbReference type="AlphaFoldDB" id="A0A9P4PAH8"/>
<evidence type="ECO:0000313" key="2">
    <source>
        <dbReference type="Proteomes" id="UP000799764"/>
    </source>
</evidence>
<dbReference type="Proteomes" id="UP000799764">
    <property type="component" value="Unassembled WGS sequence"/>
</dbReference>
<comment type="caution">
    <text evidence="1">The sequence shown here is derived from an EMBL/GenBank/DDBJ whole genome shotgun (WGS) entry which is preliminary data.</text>
</comment>
<protein>
    <submittedName>
        <fullName evidence="1">Uncharacterized protein</fullName>
    </submittedName>
</protein>
<keyword evidence="2" id="KW-1185">Reference proteome</keyword>
<organism evidence="1 2">
    <name type="scientific">Karstenula rhodostoma CBS 690.94</name>
    <dbReference type="NCBI Taxonomy" id="1392251"/>
    <lineage>
        <taxon>Eukaryota</taxon>
        <taxon>Fungi</taxon>
        <taxon>Dikarya</taxon>
        <taxon>Ascomycota</taxon>
        <taxon>Pezizomycotina</taxon>
        <taxon>Dothideomycetes</taxon>
        <taxon>Pleosporomycetidae</taxon>
        <taxon>Pleosporales</taxon>
        <taxon>Massarineae</taxon>
        <taxon>Didymosphaeriaceae</taxon>
        <taxon>Karstenula</taxon>
    </lineage>
</organism>
<dbReference type="EMBL" id="MU001508">
    <property type="protein sequence ID" value="KAF2439843.1"/>
    <property type="molecule type" value="Genomic_DNA"/>
</dbReference>
<evidence type="ECO:0000313" key="1">
    <source>
        <dbReference type="EMBL" id="KAF2439843.1"/>
    </source>
</evidence>
<proteinExistence type="predicted"/>
<sequence length="60" mass="6138">MGNVGVGGLPWSGGAVFWVVVMFCCGDRCLLFLGDLEGLVLDTTFGPSVCARDAGDGELG</sequence>
<name>A0A9P4PAH8_9PLEO</name>